<evidence type="ECO:0000256" key="4">
    <source>
        <dbReference type="SAM" id="MobiDB-lite"/>
    </source>
</evidence>
<dbReference type="PIRSF" id="PIRSF002097">
    <property type="entry name" value="DNA-binding_Fis"/>
    <property type="match status" value="1"/>
</dbReference>
<evidence type="ECO:0000259" key="5">
    <source>
        <dbReference type="Pfam" id="PF02954"/>
    </source>
</evidence>
<comment type="caution">
    <text evidence="6">The sequence shown here is derived from an EMBL/GenBank/DDBJ whole genome shotgun (WGS) entry which is preliminary data.</text>
</comment>
<accession>A0ABV5ZD19</accession>
<sequence>MALTKLNTQETPSEVKKTLTPVVPAETSQTLRDTVARSLENYFKQLDGQQVQDVYQMVLAEIEQPLFETVMHYTKDNQTKASKVLGLNRGTLRKKLKQYDLL</sequence>
<proteinExistence type="inferred from homology"/>
<dbReference type="Gene3D" id="1.10.10.60">
    <property type="entry name" value="Homeodomain-like"/>
    <property type="match status" value="1"/>
</dbReference>
<dbReference type="PRINTS" id="PR01591">
    <property type="entry name" value="DNABINDNGFIS"/>
</dbReference>
<dbReference type="PANTHER" id="PTHR47918:SF1">
    <property type="entry name" value="DNA-BINDING PROTEIN FIS"/>
    <property type="match status" value="1"/>
</dbReference>
<dbReference type="Proteomes" id="UP001589628">
    <property type="component" value="Unassembled WGS sequence"/>
</dbReference>
<dbReference type="InterPro" id="IPR009057">
    <property type="entry name" value="Homeodomain-like_sf"/>
</dbReference>
<comment type="similarity">
    <text evidence="1">Belongs to the transcriptional regulatory Fis family.</text>
</comment>
<feature type="region of interest" description="Disordered" evidence="4">
    <location>
        <begin position="1"/>
        <end position="21"/>
    </location>
</feature>
<name>A0ABV5ZD19_9GAMM</name>
<dbReference type="GO" id="GO:0003677">
    <property type="term" value="F:DNA binding"/>
    <property type="evidence" value="ECO:0007669"/>
    <property type="project" value="UniProtKB-KW"/>
</dbReference>
<keyword evidence="7" id="KW-1185">Reference proteome</keyword>
<reference evidence="6 7" key="1">
    <citation type="submission" date="2024-09" db="EMBL/GenBank/DDBJ databases">
        <authorList>
            <person name="Sun Q."/>
            <person name="Mori K."/>
        </authorList>
    </citation>
    <scope>NUCLEOTIDE SEQUENCE [LARGE SCALE GENOMIC DNA]</scope>
    <source>
        <strain evidence="6 7">ATCC 51285</strain>
    </source>
</reference>
<evidence type="ECO:0000256" key="2">
    <source>
        <dbReference type="ARBA" id="ARBA00023125"/>
    </source>
</evidence>
<dbReference type="Pfam" id="PF02954">
    <property type="entry name" value="HTH_8"/>
    <property type="match status" value="1"/>
</dbReference>
<evidence type="ECO:0000256" key="3">
    <source>
        <dbReference type="ARBA" id="ARBA00029540"/>
    </source>
</evidence>
<evidence type="ECO:0000313" key="7">
    <source>
        <dbReference type="Proteomes" id="UP001589628"/>
    </source>
</evidence>
<dbReference type="PRINTS" id="PR01590">
    <property type="entry name" value="HTHFIS"/>
</dbReference>
<feature type="domain" description="DNA binding HTH" evidence="5">
    <location>
        <begin position="59"/>
        <end position="99"/>
    </location>
</feature>
<dbReference type="InterPro" id="IPR002197">
    <property type="entry name" value="HTH_Fis"/>
</dbReference>
<dbReference type="SUPFAM" id="SSF46689">
    <property type="entry name" value="Homeodomain-like"/>
    <property type="match status" value="1"/>
</dbReference>
<keyword evidence="2 6" id="KW-0238">DNA-binding</keyword>
<dbReference type="NCBIfam" id="NF001659">
    <property type="entry name" value="PRK00430.1"/>
    <property type="match status" value="1"/>
</dbReference>
<protein>
    <recommendedName>
        <fullName evidence="3">Putative Fis-like DNA-binding protein</fullName>
    </recommendedName>
</protein>
<gene>
    <name evidence="6" type="primary">fis</name>
    <name evidence="6" type="ORF">ACFFLH_12225</name>
</gene>
<dbReference type="PANTHER" id="PTHR47918">
    <property type="entry name" value="DNA-BINDING PROTEIN FIS"/>
    <property type="match status" value="1"/>
</dbReference>
<dbReference type="InterPro" id="IPR050207">
    <property type="entry name" value="Trans_regulatory_Fis"/>
</dbReference>
<organism evidence="6 7">
    <name type="scientific">Balneatrix alpica</name>
    <dbReference type="NCBI Taxonomy" id="75684"/>
    <lineage>
        <taxon>Bacteria</taxon>
        <taxon>Pseudomonadati</taxon>
        <taxon>Pseudomonadota</taxon>
        <taxon>Gammaproteobacteria</taxon>
        <taxon>Oceanospirillales</taxon>
        <taxon>Balneatrichaceae</taxon>
        <taxon>Balneatrix</taxon>
    </lineage>
</organism>
<feature type="compositionally biased region" description="Polar residues" evidence="4">
    <location>
        <begin position="1"/>
        <end position="12"/>
    </location>
</feature>
<dbReference type="InterPro" id="IPR005412">
    <property type="entry name" value="Fis_DNA-bd"/>
</dbReference>
<evidence type="ECO:0000256" key="1">
    <source>
        <dbReference type="ARBA" id="ARBA00008559"/>
    </source>
</evidence>
<dbReference type="EMBL" id="JBHLZN010000004">
    <property type="protein sequence ID" value="MFB9887177.1"/>
    <property type="molecule type" value="Genomic_DNA"/>
</dbReference>
<dbReference type="RefSeq" id="WP_051527921.1">
    <property type="nucleotide sequence ID" value="NZ_JAUESS010000004.1"/>
</dbReference>
<evidence type="ECO:0000313" key="6">
    <source>
        <dbReference type="EMBL" id="MFB9887177.1"/>
    </source>
</evidence>